<keyword evidence="3" id="KW-1185">Reference proteome</keyword>
<dbReference type="PANTHER" id="PTHR34455:SF1">
    <property type="entry name" value="OS07G0673550 PROTEIN"/>
    <property type="match status" value="1"/>
</dbReference>
<dbReference type="AlphaFoldDB" id="A0ABD1QF65"/>
<keyword evidence="1" id="KW-0472">Membrane</keyword>
<dbReference type="Proteomes" id="UP001604336">
    <property type="component" value="Unassembled WGS sequence"/>
</dbReference>
<evidence type="ECO:0000313" key="3">
    <source>
        <dbReference type="Proteomes" id="UP001604336"/>
    </source>
</evidence>
<evidence type="ECO:0000256" key="1">
    <source>
        <dbReference type="SAM" id="Phobius"/>
    </source>
</evidence>
<comment type="caution">
    <text evidence="2">The sequence shown here is derived from an EMBL/GenBank/DDBJ whole genome shotgun (WGS) entry which is preliminary data.</text>
</comment>
<name>A0ABD1QF65_9LAMI</name>
<feature type="transmembrane region" description="Helical" evidence="1">
    <location>
        <begin position="90"/>
        <end position="113"/>
    </location>
</feature>
<evidence type="ECO:0000313" key="2">
    <source>
        <dbReference type="EMBL" id="KAL2474861.1"/>
    </source>
</evidence>
<reference evidence="3" key="1">
    <citation type="submission" date="2024-07" db="EMBL/GenBank/DDBJ databases">
        <title>Two chromosome-level genome assemblies of Korean endemic species Abeliophyllum distichum and Forsythia ovata (Oleaceae).</title>
        <authorList>
            <person name="Jang H."/>
        </authorList>
    </citation>
    <scope>NUCLEOTIDE SEQUENCE [LARGE SCALE GENOMIC DNA]</scope>
</reference>
<sequence length="115" mass="11931">MAASTLIVSMVMPLTHTTRKMQPNTDAFLKPLPVKPSNASVVSKLVGKFEVKASLKEKLVTGLTAGALTTSMLVLDVAEAANRVSPLLKNFLLSIVVGGVVLGMLGTIIGAMIGV</sequence>
<dbReference type="EMBL" id="JBFOLK010000011">
    <property type="protein sequence ID" value="KAL2474861.1"/>
    <property type="molecule type" value="Genomic_DNA"/>
</dbReference>
<keyword evidence="1" id="KW-0812">Transmembrane</keyword>
<dbReference type="PANTHER" id="PTHR34455">
    <property type="entry name" value="OS07G0673550 PROTEIN"/>
    <property type="match status" value="1"/>
</dbReference>
<organism evidence="2 3">
    <name type="scientific">Abeliophyllum distichum</name>
    <dbReference type="NCBI Taxonomy" id="126358"/>
    <lineage>
        <taxon>Eukaryota</taxon>
        <taxon>Viridiplantae</taxon>
        <taxon>Streptophyta</taxon>
        <taxon>Embryophyta</taxon>
        <taxon>Tracheophyta</taxon>
        <taxon>Spermatophyta</taxon>
        <taxon>Magnoliopsida</taxon>
        <taxon>eudicotyledons</taxon>
        <taxon>Gunneridae</taxon>
        <taxon>Pentapetalae</taxon>
        <taxon>asterids</taxon>
        <taxon>lamiids</taxon>
        <taxon>Lamiales</taxon>
        <taxon>Oleaceae</taxon>
        <taxon>Forsythieae</taxon>
        <taxon>Abeliophyllum</taxon>
    </lineage>
</organism>
<keyword evidence="1" id="KW-1133">Transmembrane helix</keyword>
<protein>
    <submittedName>
        <fullName evidence="2">Photosystem II subunit X</fullName>
    </submittedName>
</protein>
<proteinExistence type="predicted"/>
<gene>
    <name evidence="2" type="ORF">Adt_35597</name>
</gene>
<accession>A0ABD1QF65</accession>